<dbReference type="AlphaFoldDB" id="A0A210QNE3"/>
<evidence type="ECO:0000256" key="2">
    <source>
        <dbReference type="RuleBase" id="RU000363"/>
    </source>
</evidence>
<sequence length="341" mass="38412">MLFFGDEEVSDGMYYIGYPLIFSGIYLLIVMFVIKIIWGTTRYCRSQARLFGKTVIITGGNTGIGKETALDLARRGARVILACRNLNKAKLAAQDIKDKTGNYNVDYQYLDLSDLTSVQKFAEHINGSEPRLDVLINNAGIASVPENGLTLTSQRFDLIFGTNYVGHFLLTYLLMDLLKISFPSRIINVSSFMHKMHWTPLNLDSGPNREGMRYPDLFDYRCSKLANIMHARELAKRLAGTGVTANSLHPGVINSEIWVPMESKWYCLVFRLWKFILRYLCLDNRGGAQTSIFLAVDKGVMSVSGKYFSKSVVSNENKLARDEVACERLWTASLDMCGLSQ</sequence>
<protein>
    <submittedName>
        <fullName evidence="4">Retinol dehydrogenase 12</fullName>
    </submittedName>
</protein>
<dbReference type="Pfam" id="PF00106">
    <property type="entry name" value="adh_short"/>
    <property type="match status" value="1"/>
</dbReference>
<organism evidence="4 5">
    <name type="scientific">Mizuhopecten yessoensis</name>
    <name type="common">Japanese scallop</name>
    <name type="synonym">Patinopecten yessoensis</name>
    <dbReference type="NCBI Taxonomy" id="6573"/>
    <lineage>
        <taxon>Eukaryota</taxon>
        <taxon>Metazoa</taxon>
        <taxon>Spiralia</taxon>
        <taxon>Lophotrochozoa</taxon>
        <taxon>Mollusca</taxon>
        <taxon>Bivalvia</taxon>
        <taxon>Autobranchia</taxon>
        <taxon>Pteriomorphia</taxon>
        <taxon>Pectinida</taxon>
        <taxon>Pectinoidea</taxon>
        <taxon>Pectinidae</taxon>
        <taxon>Mizuhopecten</taxon>
    </lineage>
</organism>
<gene>
    <name evidence="4" type="ORF">KP79_PYT16106</name>
</gene>
<keyword evidence="3" id="KW-0812">Transmembrane</keyword>
<reference evidence="4 5" key="1">
    <citation type="journal article" date="2017" name="Nat. Ecol. Evol.">
        <title>Scallop genome provides insights into evolution of bilaterian karyotype and development.</title>
        <authorList>
            <person name="Wang S."/>
            <person name="Zhang J."/>
            <person name="Jiao W."/>
            <person name="Li J."/>
            <person name="Xun X."/>
            <person name="Sun Y."/>
            <person name="Guo X."/>
            <person name="Huan P."/>
            <person name="Dong B."/>
            <person name="Zhang L."/>
            <person name="Hu X."/>
            <person name="Sun X."/>
            <person name="Wang J."/>
            <person name="Zhao C."/>
            <person name="Wang Y."/>
            <person name="Wang D."/>
            <person name="Huang X."/>
            <person name="Wang R."/>
            <person name="Lv J."/>
            <person name="Li Y."/>
            <person name="Zhang Z."/>
            <person name="Liu B."/>
            <person name="Lu W."/>
            <person name="Hui Y."/>
            <person name="Liang J."/>
            <person name="Zhou Z."/>
            <person name="Hou R."/>
            <person name="Li X."/>
            <person name="Liu Y."/>
            <person name="Li H."/>
            <person name="Ning X."/>
            <person name="Lin Y."/>
            <person name="Zhao L."/>
            <person name="Xing Q."/>
            <person name="Dou J."/>
            <person name="Li Y."/>
            <person name="Mao J."/>
            <person name="Guo H."/>
            <person name="Dou H."/>
            <person name="Li T."/>
            <person name="Mu C."/>
            <person name="Jiang W."/>
            <person name="Fu Q."/>
            <person name="Fu X."/>
            <person name="Miao Y."/>
            <person name="Liu J."/>
            <person name="Yu Q."/>
            <person name="Li R."/>
            <person name="Liao H."/>
            <person name="Li X."/>
            <person name="Kong Y."/>
            <person name="Jiang Z."/>
            <person name="Chourrout D."/>
            <person name="Li R."/>
            <person name="Bao Z."/>
        </authorList>
    </citation>
    <scope>NUCLEOTIDE SEQUENCE [LARGE SCALE GENOMIC DNA]</scope>
    <source>
        <strain evidence="4 5">PY_sf001</strain>
    </source>
</reference>
<dbReference type="InterPro" id="IPR002347">
    <property type="entry name" value="SDR_fam"/>
</dbReference>
<dbReference type="Gene3D" id="3.40.50.720">
    <property type="entry name" value="NAD(P)-binding Rossmann-like Domain"/>
    <property type="match status" value="1"/>
</dbReference>
<evidence type="ECO:0000256" key="1">
    <source>
        <dbReference type="ARBA" id="ARBA00023002"/>
    </source>
</evidence>
<comment type="similarity">
    <text evidence="2">Belongs to the short-chain dehydrogenases/reductases (SDR) family.</text>
</comment>
<keyword evidence="1" id="KW-0560">Oxidoreductase</keyword>
<keyword evidence="3" id="KW-0472">Membrane</keyword>
<dbReference type="PANTHER" id="PTHR43157:SF31">
    <property type="entry name" value="PHOSPHATIDYLINOSITOL-GLYCAN BIOSYNTHESIS CLASS F PROTEIN"/>
    <property type="match status" value="1"/>
</dbReference>
<evidence type="ECO:0000256" key="3">
    <source>
        <dbReference type="SAM" id="Phobius"/>
    </source>
</evidence>
<feature type="transmembrane region" description="Helical" evidence="3">
    <location>
        <begin position="12"/>
        <end position="38"/>
    </location>
</feature>
<proteinExistence type="inferred from homology"/>
<dbReference type="STRING" id="6573.A0A210QNE3"/>
<dbReference type="CDD" id="cd05327">
    <property type="entry name" value="retinol-DH_like_SDR_c_like"/>
    <property type="match status" value="1"/>
</dbReference>
<comment type="caution">
    <text evidence="4">The sequence shown here is derived from an EMBL/GenBank/DDBJ whole genome shotgun (WGS) entry which is preliminary data.</text>
</comment>
<dbReference type="Proteomes" id="UP000242188">
    <property type="component" value="Unassembled WGS sequence"/>
</dbReference>
<accession>A0A210QNE3</accession>
<dbReference type="PRINTS" id="PR00080">
    <property type="entry name" value="SDRFAMILY"/>
</dbReference>
<keyword evidence="5" id="KW-1185">Reference proteome</keyword>
<keyword evidence="3" id="KW-1133">Transmembrane helix</keyword>
<dbReference type="SUPFAM" id="SSF51735">
    <property type="entry name" value="NAD(P)-binding Rossmann-fold domains"/>
    <property type="match status" value="1"/>
</dbReference>
<name>A0A210QNE3_MIZYE</name>
<dbReference type="EMBL" id="NEDP02002708">
    <property type="protein sequence ID" value="OWF50267.1"/>
    <property type="molecule type" value="Genomic_DNA"/>
</dbReference>
<evidence type="ECO:0000313" key="4">
    <source>
        <dbReference type="EMBL" id="OWF50267.1"/>
    </source>
</evidence>
<dbReference type="PRINTS" id="PR00081">
    <property type="entry name" value="GDHRDH"/>
</dbReference>
<dbReference type="OrthoDB" id="191139at2759"/>
<dbReference type="GO" id="GO:0016491">
    <property type="term" value="F:oxidoreductase activity"/>
    <property type="evidence" value="ECO:0007669"/>
    <property type="project" value="UniProtKB-KW"/>
</dbReference>
<evidence type="ECO:0000313" key="5">
    <source>
        <dbReference type="Proteomes" id="UP000242188"/>
    </source>
</evidence>
<dbReference type="PANTHER" id="PTHR43157">
    <property type="entry name" value="PHOSPHATIDYLINOSITOL-GLYCAN BIOSYNTHESIS CLASS F PROTEIN-RELATED"/>
    <property type="match status" value="1"/>
</dbReference>
<dbReference type="InterPro" id="IPR036291">
    <property type="entry name" value="NAD(P)-bd_dom_sf"/>
</dbReference>